<protein>
    <submittedName>
        <fullName evidence="3">DUF881 domain-containing protein</fullName>
    </submittedName>
</protein>
<dbReference type="PANTHER" id="PTHR37313:SF4">
    <property type="entry name" value="CONSERVED MEMBRANE PROTEIN-RELATED"/>
    <property type="match status" value="1"/>
</dbReference>
<dbReference type="PANTHER" id="PTHR37313">
    <property type="entry name" value="UPF0749 PROTEIN RV1825"/>
    <property type="match status" value="1"/>
</dbReference>
<accession>A0A4V0ZBC2</accession>
<feature type="region of interest" description="Disordered" evidence="2">
    <location>
        <begin position="111"/>
        <end position="139"/>
    </location>
</feature>
<dbReference type="InterPro" id="IPR010273">
    <property type="entry name" value="DUF881"/>
</dbReference>
<dbReference type="Pfam" id="PF05949">
    <property type="entry name" value="DUF881"/>
    <property type="match status" value="1"/>
</dbReference>
<evidence type="ECO:0000256" key="1">
    <source>
        <dbReference type="ARBA" id="ARBA00009108"/>
    </source>
</evidence>
<dbReference type="Proteomes" id="UP000290408">
    <property type="component" value="Chromosome"/>
</dbReference>
<gene>
    <name evidence="3" type="ORF">EXU32_15260</name>
</gene>
<keyword evidence="4" id="KW-1185">Reference proteome</keyword>
<comment type="similarity">
    <text evidence="1">Belongs to the UPF0749 family.</text>
</comment>
<dbReference type="GO" id="GO:0005886">
    <property type="term" value="C:plasma membrane"/>
    <property type="evidence" value="ECO:0007669"/>
    <property type="project" value="TreeGrafter"/>
</dbReference>
<name>A0A4V0ZBC2_9MICO</name>
<organism evidence="3 4">
    <name type="scientific">Janibacter limosus</name>
    <dbReference type="NCBI Taxonomy" id="53458"/>
    <lineage>
        <taxon>Bacteria</taxon>
        <taxon>Bacillati</taxon>
        <taxon>Actinomycetota</taxon>
        <taxon>Actinomycetes</taxon>
        <taxon>Micrococcales</taxon>
        <taxon>Intrasporangiaceae</taxon>
        <taxon>Janibacter</taxon>
    </lineage>
</organism>
<dbReference type="Gene3D" id="3.30.70.1880">
    <property type="entry name" value="Protein of unknown function DUF881"/>
    <property type="match status" value="1"/>
</dbReference>
<proteinExistence type="inferred from homology"/>
<dbReference type="STRING" id="1216970.GCA_001570985_00689"/>
<dbReference type="OrthoDB" id="3214641at2"/>
<evidence type="ECO:0000256" key="2">
    <source>
        <dbReference type="SAM" id="MobiDB-lite"/>
    </source>
</evidence>
<dbReference type="EMBL" id="CP036164">
    <property type="protein sequence ID" value="QBF47488.1"/>
    <property type="molecule type" value="Genomic_DNA"/>
</dbReference>
<feature type="compositionally biased region" description="Polar residues" evidence="2">
    <location>
        <begin position="120"/>
        <end position="133"/>
    </location>
</feature>
<dbReference type="AlphaFoldDB" id="A0A4V0ZBC2"/>
<dbReference type="KEGG" id="jli:EXU32_15260"/>
<evidence type="ECO:0000313" key="4">
    <source>
        <dbReference type="Proteomes" id="UP000290408"/>
    </source>
</evidence>
<feature type="region of interest" description="Disordered" evidence="2">
    <location>
        <begin position="1"/>
        <end position="34"/>
    </location>
</feature>
<reference evidence="3 4" key="1">
    <citation type="submission" date="2019-02" db="EMBL/GenBank/DDBJ databases">
        <title>Genomic data mining of an Antarctic deep-sea actinobacterium, Janibacterlimosus P3-3-X1.</title>
        <authorList>
            <person name="Liao L."/>
            <person name="Chen B."/>
        </authorList>
    </citation>
    <scope>NUCLEOTIDE SEQUENCE [LARGE SCALE GENOMIC DNA]</scope>
    <source>
        <strain evidence="3 4">P3-3-X1</strain>
    </source>
</reference>
<sequence>MCGSWPSVEARARSTERRGCPVPEQDPSPHESALGRRMRTWLTHRPSRWSSLVPVIALGAGLLFATSGTTARGTDLRSEATGLPDVIRERTIDNERDGQRVDTLRGEVDRLTRDAAPGSSRLQKISRQSQASSRDAGLTPVKGPAVTVALDDADLAASEVPEGFTVDDVVVHQQDVQGVVNALWRGGAEAMQIMDQRVISTSAVRCVGNTLILQGRVYSPPFTITAIGDPEELQSALDEDPAVDIYRQYVDAVGLGYEVTRSDEVELPGFTGRTRLEHARPLPASQ</sequence>
<feature type="compositionally biased region" description="Basic and acidic residues" evidence="2">
    <location>
        <begin position="10"/>
        <end position="19"/>
    </location>
</feature>
<evidence type="ECO:0000313" key="3">
    <source>
        <dbReference type="EMBL" id="QBF47488.1"/>
    </source>
</evidence>